<dbReference type="Proteomes" id="UP000637423">
    <property type="component" value="Unassembled WGS sequence"/>
</dbReference>
<evidence type="ECO:0008006" key="3">
    <source>
        <dbReference type="Google" id="ProtNLM"/>
    </source>
</evidence>
<organism evidence="1 2">
    <name type="scientific">Undibacterium terreum</name>
    <dbReference type="NCBI Taxonomy" id="1224302"/>
    <lineage>
        <taxon>Bacteria</taxon>
        <taxon>Pseudomonadati</taxon>
        <taxon>Pseudomonadota</taxon>
        <taxon>Betaproteobacteria</taxon>
        <taxon>Burkholderiales</taxon>
        <taxon>Oxalobacteraceae</taxon>
        <taxon>Undibacterium</taxon>
    </lineage>
</organism>
<evidence type="ECO:0000313" key="2">
    <source>
        <dbReference type="Proteomes" id="UP000637423"/>
    </source>
</evidence>
<dbReference type="EMBL" id="BMED01000002">
    <property type="protein sequence ID" value="GGC78049.1"/>
    <property type="molecule type" value="Genomic_DNA"/>
</dbReference>
<evidence type="ECO:0000313" key="1">
    <source>
        <dbReference type="EMBL" id="GGC78049.1"/>
    </source>
</evidence>
<dbReference type="Gene3D" id="2.40.70.10">
    <property type="entry name" value="Acid Proteases"/>
    <property type="match status" value="2"/>
</dbReference>
<accession>A0A916UMZ5</accession>
<dbReference type="Pfam" id="PF13650">
    <property type="entry name" value="Asp_protease_2"/>
    <property type="match status" value="1"/>
</dbReference>
<proteinExistence type="predicted"/>
<gene>
    <name evidence="1" type="ORF">GCM10011396_26540</name>
</gene>
<reference evidence="1" key="1">
    <citation type="journal article" date="2014" name="Int. J. Syst. Evol. Microbiol.">
        <title>Complete genome sequence of Corynebacterium casei LMG S-19264T (=DSM 44701T), isolated from a smear-ripened cheese.</title>
        <authorList>
            <consortium name="US DOE Joint Genome Institute (JGI-PGF)"/>
            <person name="Walter F."/>
            <person name="Albersmeier A."/>
            <person name="Kalinowski J."/>
            <person name="Ruckert C."/>
        </authorList>
    </citation>
    <scope>NUCLEOTIDE SEQUENCE</scope>
    <source>
        <strain evidence="1">CGMCC 1.10998</strain>
    </source>
</reference>
<name>A0A916UMZ5_9BURK</name>
<reference evidence="1" key="2">
    <citation type="submission" date="2020-09" db="EMBL/GenBank/DDBJ databases">
        <authorList>
            <person name="Sun Q."/>
            <person name="Zhou Y."/>
        </authorList>
    </citation>
    <scope>NUCLEOTIDE SEQUENCE</scope>
    <source>
        <strain evidence="1">CGMCC 1.10998</strain>
    </source>
</reference>
<dbReference type="AlphaFoldDB" id="A0A916UMZ5"/>
<dbReference type="InterPro" id="IPR021109">
    <property type="entry name" value="Peptidase_aspartic_dom_sf"/>
</dbReference>
<sequence length="267" mass="29158">MTFASTTAVIPVKFNNGIPVVDLKLNEKTVPFVLDLGSNISLHLTPEVARGITGLEYTGKKIKSVDLSGAINESDEFVVPKLTVNGIPFSHLKGVIFSPWGLSLGKQKGLDSDISVLGLNFFEGKKILLNFSAKTVLISDEIGEISKPMTDWTPVPYEKGDEGLIFKISNGKNVYRMVLDSAATISMVKVSVAEKGSQIDKCDFDLGPQRVCRSINLPLPGANVVKPLLMDLPDEFHADGILGTDFFKKILVLIDLQNHLIYMKPNK</sequence>
<protein>
    <recommendedName>
        <fullName evidence="3">Aspartyl protease</fullName>
    </recommendedName>
</protein>
<comment type="caution">
    <text evidence="1">The sequence shown here is derived from an EMBL/GenBank/DDBJ whole genome shotgun (WGS) entry which is preliminary data.</text>
</comment>
<keyword evidence="2" id="KW-1185">Reference proteome</keyword>